<gene>
    <name evidence="2" type="ordered locus">Acear_1791</name>
</gene>
<dbReference type="RefSeq" id="WP_013278741.1">
    <property type="nucleotide sequence ID" value="NC_014378.1"/>
</dbReference>
<sequence length="115" mass="12600">MPCGDGTGPEGFGPMTGRGAGFCAGYNVPGYMNDGPRRGMGRGLGRGRGMGRRGAGRRAMGRRRTPAYRPRPVNNSNVDQTEAEVNYLQQEKEALENELEAIQERILELKDDNKE</sequence>
<feature type="compositionally biased region" description="Basic residues" evidence="1">
    <location>
        <begin position="49"/>
        <end position="66"/>
    </location>
</feature>
<feature type="region of interest" description="Disordered" evidence="1">
    <location>
        <begin position="29"/>
        <end position="80"/>
    </location>
</feature>
<evidence type="ECO:0000313" key="3">
    <source>
        <dbReference type="Proteomes" id="UP000001661"/>
    </source>
</evidence>
<reference evidence="2 3" key="1">
    <citation type="journal article" date="2010" name="Stand. Genomic Sci.">
        <title>Complete genome sequence of Acetohalobium arabaticum type strain (Z-7288).</title>
        <authorList>
            <person name="Sikorski J."/>
            <person name="Lapidus A."/>
            <person name="Chertkov O."/>
            <person name="Lucas S."/>
            <person name="Copeland A."/>
            <person name="Glavina Del Rio T."/>
            <person name="Nolan M."/>
            <person name="Tice H."/>
            <person name="Cheng J.F."/>
            <person name="Han C."/>
            <person name="Brambilla E."/>
            <person name="Pitluck S."/>
            <person name="Liolios K."/>
            <person name="Ivanova N."/>
            <person name="Mavromatis K."/>
            <person name="Mikhailova N."/>
            <person name="Pati A."/>
            <person name="Bruce D."/>
            <person name="Detter C."/>
            <person name="Tapia R."/>
            <person name="Goodwin L."/>
            <person name="Chen A."/>
            <person name="Palaniappan K."/>
            <person name="Land M."/>
            <person name="Hauser L."/>
            <person name="Chang Y.J."/>
            <person name="Jeffries C.D."/>
            <person name="Rohde M."/>
            <person name="Goker M."/>
            <person name="Spring S."/>
            <person name="Woyke T."/>
            <person name="Bristow J."/>
            <person name="Eisen J.A."/>
            <person name="Markowitz V."/>
            <person name="Hugenholtz P."/>
            <person name="Kyrpides N.C."/>
            <person name="Klenk H.P."/>
        </authorList>
    </citation>
    <scope>NUCLEOTIDE SEQUENCE [LARGE SCALE GENOMIC DNA]</scope>
    <source>
        <strain evidence="3">ATCC 49924 / DSM 5501 / Z-7288</strain>
    </source>
</reference>
<organism evidence="2 3">
    <name type="scientific">Acetohalobium arabaticum (strain ATCC 49924 / DSM 5501 / Z-7288)</name>
    <dbReference type="NCBI Taxonomy" id="574087"/>
    <lineage>
        <taxon>Bacteria</taxon>
        <taxon>Bacillati</taxon>
        <taxon>Bacillota</taxon>
        <taxon>Clostridia</taxon>
        <taxon>Halanaerobiales</taxon>
        <taxon>Halobacteroidaceae</taxon>
        <taxon>Acetohalobium</taxon>
    </lineage>
</organism>
<evidence type="ECO:0000313" key="2">
    <source>
        <dbReference type="EMBL" id="ADL13296.1"/>
    </source>
</evidence>
<evidence type="ECO:0000256" key="1">
    <source>
        <dbReference type="SAM" id="MobiDB-lite"/>
    </source>
</evidence>
<accession>D9QS05</accession>
<dbReference type="KEGG" id="aar:Acear_1791"/>
<name>D9QS05_ACEAZ</name>
<protein>
    <submittedName>
        <fullName evidence="2">Uncharacterized protein</fullName>
    </submittedName>
</protein>
<dbReference type="HOGENOM" id="CLU_136587_0_0_9"/>
<dbReference type="STRING" id="574087.Acear_1791"/>
<keyword evidence="3" id="KW-1185">Reference proteome</keyword>
<dbReference type="InterPro" id="IPR035205">
    <property type="entry name" value="DUF5320"/>
</dbReference>
<dbReference type="OrthoDB" id="9815278at2"/>
<dbReference type="Pfam" id="PF17253">
    <property type="entry name" value="DUF5320"/>
    <property type="match status" value="1"/>
</dbReference>
<dbReference type="AlphaFoldDB" id="D9QS05"/>
<dbReference type="Proteomes" id="UP000001661">
    <property type="component" value="Chromosome"/>
</dbReference>
<dbReference type="EMBL" id="CP002105">
    <property type="protein sequence ID" value="ADL13296.1"/>
    <property type="molecule type" value="Genomic_DNA"/>
</dbReference>
<proteinExistence type="predicted"/>
<dbReference type="eggNOG" id="ENOG5032Y53">
    <property type="taxonomic scope" value="Bacteria"/>
</dbReference>